<name>A0ABD1P548_9LAMI</name>
<evidence type="ECO:0000256" key="2">
    <source>
        <dbReference type="ARBA" id="ARBA00022676"/>
    </source>
</evidence>
<dbReference type="Proteomes" id="UP001604277">
    <property type="component" value="Unassembled WGS sequence"/>
</dbReference>
<comment type="similarity">
    <text evidence="1">Belongs to the UDP-glycosyltransferase family.</text>
</comment>
<reference evidence="5" key="1">
    <citation type="submission" date="2024-07" db="EMBL/GenBank/DDBJ databases">
        <title>Two chromosome-level genome assemblies of Korean endemic species Abeliophyllum distichum and Forsythia ovata (Oleaceae).</title>
        <authorList>
            <person name="Jang H."/>
        </authorList>
    </citation>
    <scope>NUCLEOTIDE SEQUENCE [LARGE SCALE GENOMIC DNA]</scope>
</reference>
<dbReference type="CDD" id="cd03784">
    <property type="entry name" value="GT1_Gtf-like"/>
    <property type="match status" value="1"/>
</dbReference>
<gene>
    <name evidence="4" type="ORF">Fot_55287</name>
</gene>
<dbReference type="AlphaFoldDB" id="A0ABD1P548"/>
<dbReference type="SUPFAM" id="SSF53756">
    <property type="entry name" value="UDP-Glycosyltransferase/glycogen phosphorylase"/>
    <property type="match status" value="1"/>
</dbReference>
<protein>
    <submittedName>
        <fullName evidence="4">UDP-glycosyltransferase 91C1</fullName>
    </submittedName>
</protein>
<dbReference type="Pfam" id="PF00201">
    <property type="entry name" value="UDPGT"/>
    <property type="match status" value="1"/>
</dbReference>
<dbReference type="Gene3D" id="3.40.50.2000">
    <property type="entry name" value="Glycogen Phosphorylase B"/>
    <property type="match status" value="2"/>
</dbReference>
<dbReference type="EMBL" id="JBFOLJ010000025">
    <property type="protein sequence ID" value="KAL2459001.1"/>
    <property type="molecule type" value="Genomic_DNA"/>
</dbReference>
<evidence type="ECO:0000313" key="5">
    <source>
        <dbReference type="Proteomes" id="UP001604277"/>
    </source>
</evidence>
<accession>A0ABD1P548</accession>
<sequence>MDMEDDNNGVLHLVMFPWLAIGHLRPFFQLSKCLARKGHLISFISTPRNLLRLPKIPPDLVSRINLISLQFPKVDNLPEHVESSMDIPHNKEQHLKIAFDQLKSQIATFLENTRPKPDWIVYDYASHWLPQLAAENGISRAYFSLFTAAFMAFLGPPSVLMSGEDGRSTAEDFAVVPKWIPFQSNIVYRVYEMIKNMDSIPGNESGTSDVIRFGIAIDGSDAVLFRTCVEFEPEWFNLVCQLYHKPVIPVGVLPPSLEDEDDEFGSNEEWLKIKDWLDKQKSLVYVALGTEATLSKEEVHELAIGLEQCGLPFFWVLRKPPTSGALGDFDMLPDGFQDRVKDRGMVCMKWAPQVKILSHPAVEGFLTHCGWNSVIEGLGFGRVLILLPVMNDQGLNARLLQDKNVGLEIPRNEKDGSFTRDSVAESVSLAVVRKEGQTLRANAKLVSRLFRDSSENKSNGYIDSLINYLAETRRCQYKRSNTP</sequence>
<dbReference type="FunFam" id="3.40.50.2000:FF:000088">
    <property type="entry name" value="Glycosyltransferase"/>
    <property type="match status" value="1"/>
</dbReference>
<keyword evidence="2" id="KW-0328">Glycosyltransferase</keyword>
<dbReference type="PANTHER" id="PTHR48049:SF138">
    <property type="entry name" value="UDP-GLYCOSYLTRANSFERASE 91C1"/>
    <property type="match status" value="1"/>
</dbReference>
<dbReference type="FunFam" id="3.40.50.2000:FF:000037">
    <property type="entry name" value="Glycosyltransferase"/>
    <property type="match status" value="1"/>
</dbReference>
<keyword evidence="3" id="KW-0808">Transferase</keyword>
<evidence type="ECO:0000256" key="3">
    <source>
        <dbReference type="ARBA" id="ARBA00022679"/>
    </source>
</evidence>
<keyword evidence="5" id="KW-1185">Reference proteome</keyword>
<evidence type="ECO:0000256" key="1">
    <source>
        <dbReference type="ARBA" id="ARBA00009995"/>
    </source>
</evidence>
<dbReference type="GO" id="GO:0016757">
    <property type="term" value="F:glycosyltransferase activity"/>
    <property type="evidence" value="ECO:0007669"/>
    <property type="project" value="UniProtKB-KW"/>
</dbReference>
<dbReference type="InterPro" id="IPR050481">
    <property type="entry name" value="UDP-glycosyltransf_plant"/>
</dbReference>
<proteinExistence type="inferred from homology"/>
<comment type="caution">
    <text evidence="4">The sequence shown here is derived from an EMBL/GenBank/DDBJ whole genome shotgun (WGS) entry which is preliminary data.</text>
</comment>
<dbReference type="InterPro" id="IPR002213">
    <property type="entry name" value="UDP_glucos_trans"/>
</dbReference>
<dbReference type="PANTHER" id="PTHR48049">
    <property type="entry name" value="GLYCOSYLTRANSFERASE"/>
    <property type="match status" value="1"/>
</dbReference>
<organism evidence="4 5">
    <name type="scientific">Forsythia ovata</name>
    <dbReference type="NCBI Taxonomy" id="205694"/>
    <lineage>
        <taxon>Eukaryota</taxon>
        <taxon>Viridiplantae</taxon>
        <taxon>Streptophyta</taxon>
        <taxon>Embryophyta</taxon>
        <taxon>Tracheophyta</taxon>
        <taxon>Spermatophyta</taxon>
        <taxon>Magnoliopsida</taxon>
        <taxon>eudicotyledons</taxon>
        <taxon>Gunneridae</taxon>
        <taxon>Pentapetalae</taxon>
        <taxon>asterids</taxon>
        <taxon>lamiids</taxon>
        <taxon>Lamiales</taxon>
        <taxon>Oleaceae</taxon>
        <taxon>Forsythieae</taxon>
        <taxon>Forsythia</taxon>
    </lineage>
</organism>
<evidence type="ECO:0000313" key="4">
    <source>
        <dbReference type="EMBL" id="KAL2459001.1"/>
    </source>
</evidence>